<dbReference type="InterPro" id="IPR029058">
    <property type="entry name" value="AB_hydrolase_fold"/>
</dbReference>
<dbReference type="Proteomes" id="UP000536381">
    <property type="component" value="Unassembled WGS sequence"/>
</dbReference>
<dbReference type="EMBL" id="VWYK01028034">
    <property type="protein sequence ID" value="NXR07850.1"/>
    <property type="molecule type" value="Genomic_DNA"/>
</dbReference>
<organism evidence="12 13">
    <name type="scientific">Semnornis frantzii</name>
    <dbReference type="NCBI Taxonomy" id="91796"/>
    <lineage>
        <taxon>Eukaryota</taxon>
        <taxon>Metazoa</taxon>
        <taxon>Chordata</taxon>
        <taxon>Craniata</taxon>
        <taxon>Vertebrata</taxon>
        <taxon>Euteleostomi</taxon>
        <taxon>Archelosauria</taxon>
        <taxon>Archosauria</taxon>
        <taxon>Dinosauria</taxon>
        <taxon>Saurischia</taxon>
        <taxon>Theropoda</taxon>
        <taxon>Coelurosauria</taxon>
        <taxon>Aves</taxon>
        <taxon>Neognathae</taxon>
        <taxon>Neoaves</taxon>
        <taxon>Telluraves</taxon>
        <taxon>Coraciimorphae</taxon>
        <taxon>Piciformes</taxon>
        <taxon>Ramphastidae</taxon>
        <taxon>Semnornis</taxon>
    </lineage>
</organism>
<keyword evidence="4" id="KW-0378">Hydrolase</keyword>
<dbReference type="GO" id="GO:0016297">
    <property type="term" value="F:fatty acyl-[ACP] hydrolase activity"/>
    <property type="evidence" value="ECO:0007669"/>
    <property type="project" value="UniProtKB-EC"/>
</dbReference>
<keyword evidence="5" id="KW-0276">Fatty acid metabolism</keyword>
<sequence length="263" mass="29549">SMFSWLSLGMERLVACPYKRPNALCRLICFPWAGGGTSTLAQWGRLFSSSIEVYSVRFPGRESRLKEPFAKDMASLVTEITTALLQELQEKPFAFFGHSFGSYISFAVALQLKEKHGLEPFHLFVSGAHAPNSEALLPIKSIPIHDTTDEDILKYIAILGGTPSELLQSEDMKKHLIQTFREDLRVLQTFSFEKAERKTPLSCDITCFNGSEDEPYDLTAWPELTSGDTSCYELPGGHFYLLEPSNEIFLIKHITRCIENAGL</sequence>
<dbReference type="SUPFAM" id="SSF53474">
    <property type="entry name" value="alpha/beta-Hydrolases"/>
    <property type="match status" value="1"/>
</dbReference>
<keyword evidence="6" id="KW-0443">Lipid metabolism</keyword>
<feature type="non-terminal residue" evidence="12">
    <location>
        <position position="1"/>
    </location>
</feature>
<dbReference type="InterPro" id="IPR012223">
    <property type="entry name" value="TEII"/>
</dbReference>
<keyword evidence="13" id="KW-1185">Reference proteome</keyword>
<dbReference type="EC" id="3.1.2.14" evidence="2"/>
<proteinExistence type="inferred from homology"/>
<name>A0A7L2I9H9_9PICI</name>
<evidence type="ECO:0000256" key="2">
    <source>
        <dbReference type="ARBA" id="ARBA00012480"/>
    </source>
</evidence>
<evidence type="ECO:0000256" key="3">
    <source>
        <dbReference type="ARBA" id="ARBA00022516"/>
    </source>
</evidence>
<keyword evidence="7" id="KW-0275">Fatty acid biosynthesis</keyword>
<dbReference type="OrthoDB" id="541883at2759"/>
<dbReference type="Gene3D" id="3.40.50.1820">
    <property type="entry name" value="alpha/beta hydrolase"/>
    <property type="match status" value="1"/>
</dbReference>
<gene>
    <name evidence="12" type="primary">Sast</name>
    <name evidence="12" type="ORF">SEMFRA_R03909</name>
</gene>
<dbReference type="AlphaFoldDB" id="A0A7L2I9H9"/>
<evidence type="ECO:0000313" key="13">
    <source>
        <dbReference type="Proteomes" id="UP000536381"/>
    </source>
</evidence>
<dbReference type="InterPro" id="IPR001031">
    <property type="entry name" value="Thioesterase"/>
</dbReference>
<evidence type="ECO:0000256" key="8">
    <source>
        <dbReference type="ARBA" id="ARBA00048536"/>
    </source>
</evidence>
<comment type="caution">
    <text evidence="12">The sequence shown here is derived from an EMBL/GenBank/DDBJ whole genome shotgun (WGS) entry which is preliminary data.</text>
</comment>
<evidence type="ECO:0000256" key="5">
    <source>
        <dbReference type="ARBA" id="ARBA00022832"/>
    </source>
</evidence>
<evidence type="ECO:0000256" key="9">
    <source>
        <dbReference type="ARBA" id="ARBA00073799"/>
    </source>
</evidence>
<evidence type="ECO:0000256" key="10">
    <source>
        <dbReference type="ARBA" id="ARBA00079653"/>
    </source>
</evidence>
<reference evidence="12 13" key="1">
    <citation type="submission" date="2019-09" db="EMBL/GenBank/DDBJ databases">
        <title>Bird 10,000 Genomes (B10K) Project - Family phase.</title>
        <authorList>
            <person name="Zhang G."/>
        </authorList>
    </citation>
    <scope>NUCLEOTIDE SEQUENCE [LARGE SCALE GENOMIC DNA]</scope>
    <source>
        <strain evidence="12">B10K-DU-001-42</strain>
        <tissue evidence="12">Muscle</tissue>
    </source>
</reference>
<evidence type="ECO:0000256" key="4">
    <source>
        <dbReference type="ARBA" id="ARBA00022801"/>
    </source>
</evidence>
<feature type="domain" description="Thioesterase" evidence="11">
    <location>
        <begin position="26"/>
        <end position="254"/>
    </location>
</feature>
<feature type="non-terminal residue" evidence="12">
    <location>
        <position position="263"/>
    </location>
</feature>
<comment type="catalytic activity">
    <reaction evidence="8">
        <text>(9Z)-octadecenoyl-[ACP] + H2O = (9Z)-octadecenoate + holo-[ACP] + H(+)</text>
        <dbReference type="Rhea" id="RHEA:15057"/>
        <dbReference type="Rhea" id="RHEA-COMP:9685"/>
        <dbReference type="Rhea" id="RHEA-COMP:9924"/>
        <dbReference type="ChEBI" id="CHEBI:15377"/>
        <dbReference type="ChEBI" id="CHEBI:15378"/>
        <dbReference type="ChEBI" id="CHEBI:30823"/>
        <dbReference type="ChEBI" id="CHEBI:64479"/>
        <dbReference type="ChEBI" id="CHEBI:78783"/>
        <dbReference type="EC" id="3.1.2.14"/>
    </reaction>
</comment>
<evidence type="ECO:0000256" key="6">
    <source>
        <dbReference type="ARBA" id="ARBA00023098"/>
    </source>
</evidence>
<evidence type="ECO:0000256" key="7">
    <source>
        <dbReference type="ARBA" id="ARBA00023160"/>
    </source>
</evidence>
<dbReference type="Pfam" id="PF00975">
    <property type="entry name" value="Thioesterase"/>
    <property type="match status" value="1"/>
</dbReference>
<evidence type="ECO:0000313" key="12">
    <source>
        <dbReference type="EMBL" id="NXR07850.1"/>
    </source>
</evidence>
<evidence type="ECO:0000259" key="11">
    <source>
        <dbReference type="Pfam" id="PF00975"/>
    </source>
</evidence>
<dbReference type="FunFam" id="3.40.50.1820:FF:000153">
    <property type="entry name" value="Surfactin synthase thioesterase subunit"/>
    <property type="match status" value="1"/>
</dbReference>
<dbReference type="PANTHER" id="PTHR11487:SF0">
    <property type="entry name" value="S-ACYL FATTY ACID SYNTHASE THIOESTERASE, MEDIUM CHAIN"/>
    <property type="match status" value="1"/>
</dbReference>
<dbReference type="GO" id="GO:0051792">
    <property type="term" value="P:medium-chain fatty acid biosynthetic process"/>
    <property type="evidence" value="ECO:0007669"/>
    <property type="project" value="UniProtKB-ARBA"/>
</dbReference>
<keyword evidence="3" id="KW-0444">Lipid biosynthesis</keyword>
<evidence type="ECO:0000256" key="1">
    <source>
        <dbReference type="ARBA" id="ARBA00007169"/>
    </source>
</evidence>
<comment type="similarity">
    <text evidence="1">Belongs to the thioesterase family.</text>
</comment>
<protein>
    <recommendedName>
        <fullName evidence="9">S-acyl fatty acid synthase thioesterase, medium chain</fullName>
        <ecNumber evidence="2">3.1.2.14</ecNumber>
    </recommendedName>
    <alternativeName>
        <fullName evidence="10">Thioesterase II</fullName>
    </alternativeName>
</protein>
<dbReference type="PANTHER" id="PTHR11487">
    <property type="entry name" value="THIOESTERASE"/>
    <property type="match status" value="1"/>
</dbReference>
<accession>A0A7L2I9H9</accession>